<dbReference type="SFLD" id="SFLDS00019">
    <property type="entry name" value="Glutathione_Transferase_(cytos"/>
    <property type="match status" value="1"/>
</dbReference>
<dbReference type="GO" id="GO:0005737">
    <property type="term" value="C:cytoplasm"/>
    <property type="evidence" value="ECO:0007669"/>
    <property type="project" value="UniProtKB-SubCell"/>
</dbReference>
<keyword evidence="13 16" id="KW-0868">Chloride</keyword>
<dbReference type="InterPro" id="IPR040079">
    <property type="entry name" value="Glutathione_S-Trfase"/>
</dbReference>
<feature type="transmembrane region" description="Helical" evidence="16">
    <location>
        <begin position="36"/>
        <end position="58"/>
    </location>
</feature>
<dbReference type="Pfam" id="PF22441">
    <property type="entry name" value="CLIC-like_N"/>
    <property type="match status" value="1"/>
</dbReference>
<dbReference type="PROSITE" id="PS50262">
    <property type="entry name" value="G_PROTEIN_RECEP_F1_2"/>
    <property type="match status" value="1"/>
</dbReference>
<protein>
    <recommendedName>
        <fullName evidence="16">Chloride intracellular channel protein</fullName>
    </recommendedName>
</protein>
<dbReference type="InterPro" id="IPR002946">
    <property type="entry name" value="CLIC"/>
</dbReference>
<evidence type="ECO:0000256" key="1">
    <source>
        <dbReference type="ARBA" id="ARBA00004162"/>
    </source>
</evidence>
<feature type="region of interest" description="Disordered" evidence="17">
    <location>
        <begin position="143"/>
        <end position="197"/>
    </location>
</feature>
<comment type="catalytic activity">
    <reaction evidence="15">
        <text>chloride(in) = chloride(out)</text>
        <dbReference type="Rhea" id="RHEA:29823"/>
        <dbReference type="ChEBI" id="CHEBI:17996"/>
    </reaction>
</comment>
<dbReference type="NCBIfam" id="TIGR00862">
    <property type="entry name" value="O-ClC"/>
    <property type="match status" value="1"/>
</dbReference>
<comment type="subcellular location">
    <subcellularLocation>
        <location evidence="1">Cell membrane</location>
        <topology evidence="1">Single-pass membrane protein</topology>
    </subcellularLocation>
    <subcellularLocation>
        <location evidence="16">Membrane</location>
        <topology evidence="16">Single-pass membrane protein</topology>
    </subcellularLocation>
    <subcellularLocation>
        <location evidence="16">Cytoplasm</location>
    </subcellularLocation>
</comment>
<dbReference type="CDD" id="cd03061">
    <property type="entry name" value="GST_N_CLIC"/>
    <property type="match status" value="1"/>
</dbReference>
<keyword evidence="7 16" id="KW-0851">Voltage-gated channel</keyword>
<evidence type="ECO:0000256" key="5">
    <source>
        <dbReference type="ARBA" id="ARBA00022490"/>
    </source>
</evidence>
<evidence type="ECO:0000256" key="7">
    <source>
        <dbReference type="ARBA" id="ARBA00022882"/>
    </source>
</evidence>
<evidence type="ECO:0000313" key="20">
    <source>
        <dbReference type="EMBL" id="RXM30246.1"/>
    </source>
</evidence>
<name>A0A444U4V2_ACIRT</name>
<feature type="compositionally biased region" description="Low complexity" evidence="17">
    <location>
        <begin position="216"/>
        <end position="227"/>
    </location>
</feature>
<keyword evidence="14 16" id="KW-0407">Ion channel</keyword>
<dbReference type="InterPro" id="IPR000276">
    <property type="entry name" value="GPCR_Rhodpsn"/>
</dbReference>
<feature type="compositionally biased region" description="Acidic residues" evidence="17">
    <location>
        <begin position="231"/>
        <end position="257"/>
    </location>
</feature>
<feature type="compositionally biased region" description="Polar residues" evidence="17">
    <location>
        <begin position="285"/>
        <end position="298"/>
    </location>
</feature>
<evidence type="ECO:0000256" key="10">
    <source>
        <dbReference type="ARBA" id="ARBA00023065"/>
    </source>
</evidence>
<comment type="caution">
    <text evidence="16">Lacks conserved residue(s) required for the propagation of feature annotation.</text>
</comment>
<dbReference type="GO" id="GO:0004930">
    <property type="term" value="F:G protein-coupled receptor activity"/>
    <property type="evidence" value="ECO:0007669"/>
    <property type="project" value="InterPro"/>
</dbReference>
<feature type="domain" description="GST C-terminal" evidence="19">
    <location>
        <begin position="402"/>
        <end position="542"/>
    </location>
</feature>
<evidence type="ECO:0000256" key="15">
    <source>
        <dbReference type="ARBA" id="ARBA00024167"/>
    </source>
</evidence>
<dbReference type="InterPro" id="IPR010987">
    <property type="entry name" value="Glutathione-S-Trfase_C-like"/>
</dbReference>
<organism evidence="20 21">
    <name type="scientific">Acipenser ruthenus</name>
    <name type="common">Sterlet sturgeon</name>
    <dbReference type="NCBI Taxonomy" id="7906"/>
    <lineage>
        <taxon>Eukaryota</taxon>
        <taxon>Metazoa</taxon>
        <taxon>Chordata</taxon>
        <taxon>Craniata</taxon>
        <taxon>Vertebrata</taxon>
        <taxon>Euteleostomi</taxon>
        <taxon>Actinopterygii</taxon>
        <taxon>Chondrostei</taxon>
        <taxon>Acipenseriformes</taxon>
        <taxon>Acipenseridae</taxon>
        <taxon>Acipenser</taxon>
    </lineage>
</organism>
<dbReference type="InterPro" id="IPR036282">
    <property type="entry name" value="Glutathione-S-Trfase_C_sf"/>
</dbReference>
<keyword evidence="3 16" id="KW-0813">Transport</keyword>
<evidence type="ECO:0000256" key="2">
    <source>
        <dbReference type="ARBA" id="ARBA00007655"/>
    </source>
</evidence>
<evidence type="ECO:0000256" key="12">
    <source>
        <dbReference type="ARBA" id="ARBA00023173"/>
    </source>
</evidence>
<evidence type="ECO:0000259" key="19">
    <source>
        <dbReference type="PROSITE" id="PS50405"/>
    </source>
</evidence>
<dbReference type="GO" id="GO:0016491">
    <property type="term" value="F:oxidoreductase activity"/>
    <property type="evidence" value="ECO:0007669"/>
    <property type="project" value="UniProtKB-KW"/>
</dbReference>
<dbReference type="GO" id="GO:0034707">
    <property type="term" value="C:chloride channel complex"/>
    <property type="evidence" value="ECO:0007669"/>
    <property type="project" value="UniProtKB-KW"/>
</dbReference>
<evidence type="ECO:0000256" key="8">
    <source>
        <dbReference type="ARBA" id="ARBA00022989"/>
    </source>
</evidence>
<dbReference type="Gene3D" id="1.20.1070.10">
    <property type="entry name" value="Rhodopsin 7-helix transmembrane proteins"/>
    <property type="match status" value="1"/>
</dbReference>
<keyword evidence="4" id="KW-1003">Cell membrane</keyword>
<keyword evidence="12 16" id="KW-0869">Chloride channel</keyword>
<gene>
    <name evidence="20" type="ORF">EOD39_1985</name>
</gene>
<comment type="caution">
    <text evidence="20">The sequence shown here is derived from an EMBL/GenBank/DDBJ whole genome shotgun (WGS) entry which is preliminary data.</text>
</comment>
<dbReference type="PANTHER" id="PTHR45476">
    <property type="entry name" value="CHLORIDE INTRACELLULAR CHANNEL PROTEIN 6-RELATED"/>
    <property type="match status" value="1"/>
</dbReference>
<dbReference type="PROSITE" id="PS50405">
    <property type="entry name" value="GST_CTER"/>
    <property type="match status" value="1"/>
</dbReference>
<dbReference type="InterPro" id="IPR053823">
    <property type="entry name" value="CLIC_N"/>
</dbReference>
<keyword evidence="11 16" id="KW-0472">Membrane</keyword>
<evidence type="ECO:0000256" key="6">
    <source>
        <dbReference type="ARBA" id="ARBA00022692"/>
    </source>
</evidence>
<feature type="region of interest" description="Disordered" evidence="17">
    <location>
        <begin position="210"/>
        <end position="262"/>
    </location>
</feature>
<keyword evidence="21" id="KW-1185">Reference proteome</keyword>
<dbReference type="Gene3D" id="3.40.30.10">
    <property type="entry name" value="Glutaredoxin"/>
    <property type="match status" value="1"/>
</dbReference>
<comment type="similarity">
    <text evidence="2 16">Belongs to the chloride channel CLIC family.</text>
</comment>
<dbReference type="Gene3D" id="1.20.1050.10">
    <property type="match status" value="1"/>
</dbReference>
<dbReference type="SFLD" id="SFLDG00358">
    <property type="entry name" value="Main_(cytGST)"/>
    <property type="match status" value="1"/>
</dbReference>
<accession>A0A444U4V2</accession>
<dbReference type="AlphaFoldDB" id="A0A444U4V2"/>
<evidence type="ECO:0000256" key="17">
    <source>
        <dbReference type="SAM" id="MobiDB-lite"/>
    </source>
</evidence>
<evidence type="ECO:0000256" key="13">
    <source>
        <dbReference type="ARBA" id="ARBA00023214"/>
    </source>
</evidence>
<feature type="domain" description="G-protein coupled receptors family 1 profile" evidence="18">
    <location>
        <begin position="13"/>
        <end position="108"/>
    </location>
</feature>
<keyword evidence="9" id="KW-0560">Oxidoreductase</keyword>
<comment type="domain">
    <text evidence="16">Members of this family may change from a globular, soluble state to a state where the N-terminal domain is inserted into the membrane and functions as chloride channel. A conformation change of the N-terminal domain is thought to expose hydrophobic surfaces that trigger membrane insertion.</text>
</comment>
<dbReference type="GO" id="GO:0005886">
    <property type="term" value="C:plasma membrane"/>
    <property type="evidence" value="ECO:0007669"/>
    <property type="project" value="UniProtKB-SubCell"/>
</dbReference>
<feature type="transmembrane region" description="Helical" evidence="16">
    <location>
        <begin position="70"/>
        <end position="97"/>
    </location>
</feature>
<evidence type="ECO:0000313" key="21">
    <source>
        <dbReference type="Proteomes" id="UP000289886"/>
    </source>
</evidence>
<dbReference type="PANTHER" id="PTHR45476:SF4">
    <property type="entry name" value="CHLORIDE INTRACELLULAR CHANNEL PROTEIN 5"/>
    <property type="match status" value="1"/>
</dbReference>
<dbReference type="SUPFAM" id="SSF47616">
    <property type="entry name" value="GST C-terminal domain-like"/>
    <property type="match status" value="1"/>
</dbReference>
<evidence type="ECO:0000256" key="3">
    <source>
        <dbReference type="ARBA" id="ARBA00022448"/>
    </source>
</evidence>
<evidence type="ECO:0000256" key="11">
    <source>
        <dbReference type="ARBA" id="ARBA00023136"/>
    </source>
</evidence>
<reference evidence="20 21" key="1">
    <citation type="submission" date="2019-01" db="EMBL/GenBank/DDBJ databases">
        <title>Draft Genome and Complete Hox-Cluster Characterization of the Sterlet Sturgeon (Acipenser ruthenus).</title>
        <authorList>
            <person name="Wei Q."/>
        </authorList>
    </citation>
    <scope>NUCLEOTIDE SEQUENCE [LARGE SCALE GENOMIC DNA]</scope>
    <source>
        <strain evidence="20">WHYD16114868_AA</strain>
        <tissue evidence="20">Blood</tissue>
    </source>
</reference>
<proteinExistence type="inferred from homology"/>
<evidence type="ECO:0000259" key="18">
    <source>
        <dbReference type="PROSITE" id="PS50262"/>
    </source>
</evidence>
<feature type="compositionally biased region" description="Acidic residues" evidence="17">
    <location>
        <begin position="172"/>
        <end position="181"/>
    </location>
</feature>
<evidence type="ECO:0000256" key="9">
    <source>
        <dbReference type="ARBA" id="ARBA00023002"/>
    </source>
</evidence>
<dbReference type="GO" id="GO:0005254">
    <property type="term" value="F:chloride channel activity"/>
    <property type="evidence" value="ECO:0007669"/>
    <property type="project" value="UniProtKB-KW"/>
</dbReference>
<dbReference type="Proteomes" id="UP000289886">
    <property type="component" value="Unassembled WGS sequence"/>
</dbReference>
<dbReference type="PRINTS" id="PR01263">
    <property type="entry name" value="INTCLCHANNEL"/>
</dbReference>
<dbReference type="SMR" id="A0A444U4V2"/>
<dbReference type="FunFam" id="1.20.1050.10:FF:000001">
    <property type="entry name" value="Chloride intracellular channel 2"/>
    <property type="match status" value="1"/>
</dbReference>
<feature type="region of interest" description="Disordered" evidence="17">
    <location>
        <begin position="285"/>
        <end position="312"/>
    </location>
</feature>
<evidence type="ECO:0000256" key="4">
    <source>
        <dbReference type="ARBA" id="ARBA00022475"/>
    </source>
</evidence>
<dbReference type="Pfam" id="PF00001">
    <property type="entry name" value="7tm_1"/>
    <property type="match status" value="1"/>
</dbReference>
<keyword evidence="5 16" id="KW-0963">Cytoplasm</keyword>
<dbReference type="SUPFAM" id="SSF52833">
    <property type="entry name" value="Thioredoxin-like"/>
    <property type="match status" value="1"/>
</dbReference>
<feature type="compositionally biased region" description="Polar residues" evidence="17">
    <location>
        <begin position="182"/>
        <end position="197"/>
    </location>
</feature>
<keyword evidence="6 16" id="KW-0812">Transmembrane</keyword>
<dbReference type="InterPro" id="IPR042069">
    <property type="entry name" value="CLIC5_C_GST"/>
</dbReference>
<dbReference type="InterPro" id="IPR017452">
    <property type="entry name" value="GPCR_Rhodpsn_7TM"/>
</dbReference>
<sequence length="551" mass="60631">MSDFLLAVVSITGNAAVLVAAVKKSSRLKPPELLSVNLAVTDLGMAVSIYPLAIASAFNHSWLGGDISCIYYGLLGLFFGVASIMTLTVMAVVRLILTSTLQITDRQPKRLANMENDYSQNIYQNIEGHGEVLYESIDDTARTQNQNQYENNPMAEDDTPDERKAASCSEQIYDEVAEDVPDSTSSATPPEYMDTQQTPVENGLASFEQSVDGENSPLGSSVGSPSSHQGDEDDQGGEDDQGEQGDEDGQGDQDEYDGISSPTEVVEDNAIDGMLMAYRLQSNDTTATEEISDQETTGDNNNNIEENDNSEQDQMEISLFVKAGSDGESIGNCPFSQRLFMILWLKGVVFNVTTVDLKRKPADLHNLAPGTHPPFLTFNGEVKTDINKIEEFLEEVLAPPKYPKLAAKQRESNTAGNDIFAKFSAFIKNTKPEANEALEKALSKALRKLDTYLNTALPEEIDADSAEDVNVSNRKFLDGDELTLADCNLLPKLHIVKIVAKTYRNYEIPSDMTGVWRYLQNAYTRDEFTNTCAADKEIEMAYMDVAKRLSQ</sequence>
<keyword evidence="8 16" id="KW-1133">Transmembrane helix</keyword>
<dbReference type="FunFam" id="3.40.30.10:FF:000021">
    <property type="entry name" value="Chloride intracellular channel 4"/>
    <property type="match status" value="1"/>
</dbReference>
<dbReference type="CDD" id="cd10297">
    <property type="entry name" value="GST_C_CLIC5"/>
    <property type="match status" value="1"/>
</dbReference>
<dbReference type="SUPFAM" id="SSF81321">
    <property type="entry name" value="Family A G protein-coupled receptor-like"/>
    <property type="match status" value="1"/>
</dbReference>
<dbReference type="EMBL" id="SCEB01215297">
    <property type="protein sequence ID" value="RXM30246.1"/>
    <property type="molecule type" value="Genomic_DNA"/>
</dbReference>
<keyword evidence="10 16" id="KW-0406">Ion transport</keyword>
<evidence type="ECO:0000256" key="14">
    <source>
        <dbReference type="ARBA" id="ARBA00023303"/>
    </source>
</evidence>
<dbReference type="Pfam" id="PF13410">
    <property type="entry name" value="GST_C_2"/>
    <property type="match status" value="1"/>
</dbReference>
<evidence type="ECO:0000256" key="16">
    <source>
        <dbReference type="RuleBase" id="RU362009"/>
    </source>
</evidence>
<dbReference type="InterPro" id="IPR036249">
    <property type="entry name" value="Thioredoxin-like_sf"/>
</dbReference>